<dbReference type="EMBL" id="KZ826354">
    <property type="protein sequence ID" value="PYI05894.1"/>
    <property type="molecule type" value="Genomic_DNA"/>
</dbReference>
<dbReference type="Proteomes" id="UP000248423">
    <property type="component" value="Unassembled WGS sequence"/>
</dbReference>
<keyword evidence="2" id="KW-1185">Reference proteome</keyword>
<organism evidence="1 2">
    <name type="scientific">Aspergillus sclerotiicarbonarius (strain CBS 121057 / IBT 28362)</name>
    <dbReference type="NCBI Taxonomy" id="1448318"/>
    <lineage>
        <taxon>Eukaryota</taxon>
        <taxon>Fungi</taxon>
        <taxon>Dikarya</taxon>
        <taxon>Ascomycota</taxon>
        <taxon>Pezizomycotina</taxon>
        <taxon>Eurotiomycetes</taxon>
        <taxon>Eurotiomycetidae</taxon>
        <taxon>Eurotiales</taxon>
        <taxon>Aspergillaceae</taxon>
        <taxon>Aspergillus</taxon>
        <taxon>Aspergillus subgen. Circumdati</taxon>
    </lineage>
</organism>
<evidence type="ECO:0000313" key="1">
    <source>
        <dbReference type="EMBL" id="PYI05894.1"/>
    </source>
</evidence>
<reference evidence="1 2" key="1">
    <citation type="submission" date="2018-02" db="EMBL/GenBank/DDBJ databases">
        <title>The genomes of Aspergillus section Nigri reveals drivers in fungal speciation.</title>
        <authorList>
            <consortium name="DOE Joint Genome Institute"/>
            <person name="Vesth T.C."/>
            <person name="Nybo J."/>
            <person name="Theobald S."/>
            <person name="Brandl J."/>
            <person name="Frisvad J.C."/>
            <person name="Nielsen K.F."/>
            <person name="Lyhne E.K."/>
            <person name="Kogle M.E."/>
            <person name="Kuo A."/>
            <person name="Riley R."/>
            <person name="Clum A."/>
            <person name="Nolan M."/>
            <person name="Lipzen A."/>
            <person name="Salamov A."/>
            <person name="Henrissat B."/>
            <person name="Wiebenga A."/>
            <person name="De vries R.P."/>
            <person name="Grigoriev I.V."/>
            <person name="Mortensen U.H."/>
            <person name="Andersen M.R."/>
            <person name="Baker S.E."/>
        </authorList>
    </citation>
    <scope>NUCLEOTIDE SEQUENCE [LARGE SCALE GENOMIC DNA]</scope>
    <source>
        <strain evidence="1 2">CBS 121057</strain>
    </source>
</reference>
<dbReference type="OrthoDB" id="4177740at2759"/>
<evidence type="ECO:0000313" key="2">
    <source>
        <dbReference type="Proteomes" id="UP000248423"/>
    </source>
</evidence>
<dbReference type="AlphaFoldDB" id="A0A319EQG9"/>
<dbReference type="VEuPathDB" id="FungiDB:BO78DRAFT_397749"/>
<gene>
    <name evidence="1" type="ORF">BO78DRAFT_397749</name>
</gene>
<sequence length="201" mass="23441">MTKPPDPWTTRESYRAALRAIRDQIITNLKTDQIDEPQARQAGIQQHNLSLEEGPDAPLFFQPFQEKLTPAEELDYPTYNPGWEDYQNIRALHMHMQNCLAEANQRDYPTPTGVTYKDWGDFNFDELFEPDYFWHVSLTCRTRMDINLPHMKCLLANDIPGDDRLTRGELISIVNIMVGRLHTKHLRPHVLAPVIKCAFMY</sequence>
<accession>A0A319EQG9</accession>
<proteinExistence type="predicted"/>
<protein>
    <submittedName>
        <fullName evidence="1">Uncharacterized protein</fullName>
    </submittedName>
</protein>
<name>A0A319EQG9_ASPSB</name>